<feature type="transmembrane region" description="Helical" evidence="1">
    <location>
        <begin position="56"/>
        <end position="75"/>
    </location>
</feature>
<evidence type="ECO:0000313" key="3">
    <source>
        <dbReference type="Proteomes" id="UP001203410"/>
    </source>
</evidence>
<keyword evidence="3" id="KW-1185">Reference proteome</keyword>
<gene>
    <name evidence="2" type="ORF">LZ496_00970</name>
</gene>
<feature type="transmembrane region" description="Helical" evidence="1">
    <location>
        <begin position="125"/>
        <end position="143"/>
    </location>
</feature>
<feature type="transmembrane region" description="Helical" evidence="1">
    <location>
        <begin position="233"/>
        <end position="251"/>
    </location>
</feature>
<dbReference type="Proteomes" id="UP001203410">
    <property type="component" value="Unassembled WGS sequence"/>
</dbReference>
<keyword evidence="1" id="KW-0812">Transmembrane</keyword>
<feature type="transmembrane region" description="Helical" evidence="1">
    <location>
        <begin position="163"/>
        <end position="187"/>
    </location>
</feature>
<keyword evidence="1" id="KW-1133">Transmembrane helix</keyword>
<name>A0ABT0RR19_9SPHN</name>
<keyword evidence="1" id="KW-0472">Membrane</keyword>
<organism evidence="2 3">
    <name type="scientific">Sphingomonas caseinilyticus</name>
    <dbReference type="NCBI Taxonomy" id="2908205"/>
    <lineage>
        <taxon>Bacteria</taxon>
        <taxon>Pseudomonadati</taxon>
        <taxon>Pseudomonadota</taxon>
        <taxon>Alphaproteobacteria</taxon>
        <taxon>Sphingomonadales</taxon>
        <taxon>Sphingomonadaceae</taxon>
        <taxon>Sphingomonas</taxon>
    </lineage>
</organism>
<feature type="transmembrane region" description="Helical" evidence="1">
    <location>
        <begin position="208"/>
        <end position="227"/>
    </location>
</feature>
<reference evidence="2 3" key="1">
    <citation type="submission" date="2022-05" db="EMBL/GenBank/DDBJ databases">
        <authorList>
            <person name="Jo J.-H."/>
            <person name="Im W.-T."/>
        </authorList>
    </citation>
    <scope>NUCLEOTIDE SEQUENCE [LARGE SCALE GENOMIC DNA]</scope>
    <source>
        <strain evidence="2 3">NSE70-1</strain>
    </source>
</reference>
<accession>A0ABT0RR19</accession>
<feature type="transmembrane region" description="Helical" evidence="1">
    <location>
        <begin position="95"/>
        <end position="118"/>
    </location>
</feature>
<evidence type="ECO:0000256" key="1">
    <source>
        <dbReference type="SAM" id="Phobius"/>
    </source>
</evidence>
<dbReference type="RefSeq" id="WP_249902739.1">
    <property type="nucleotide sequence ID" value="NZ_JAMGBA010000001.1"/>
</dbReference>
<feature type="transmembrane region" description="Helical" evidence="1">
    <location>
        <begin position="28"/>
        <end position="44"/>
    </location>
</feature>
<dbReference type="EMBL" id="JAMGBA010000001">
    <property type="protein sequence ID" value="MCL6697364.1"/>
    <property type="molecule type" value="Genomic_DNA"/>
</dbReference>
<sequence length="259" mass="28925">MNISASRAICLFPFAYFATSRAWTSREMTYLVATSWLPAIWLLWRLTDLSVAGSALAFAAGYLAYISIYEIGYLVNDAWDAPRSPQGRQRLNFPITPSFALAFVAIRLAVWAVVGVLTGWIDNPLWLAGYAALCLAIAQHNIFQSNGLRLASFYELATLRFLLPVLAALPAASLPAAILTALLLYSFPRFLGYLDSKDILNLPERREPQFGFFLILSLAPLLLFSAYLLRTTALVELTAYYLVIYGIWWAMARLPQAPR</sequence>
<evidence type="ECO:0000313" key="2">
    <source>
        <dbReference type="EMBL" id="MCL6697364.1"/>
    </source>
</evidence>
<protein>
    <recommendedName>
        <fullName evidence="4">4-hydroxybenzoate polyprenyltransferase</fullName>
    </recommendedName>
</protein>
<proteinExistence type="predicted"/>
<comment type="caution">
    <text evidence="2">The sequence shown here is derived from an EMBL/GenBank/DDBJ whole genome shotgun (WGS) entry which is preliminary data.</text>
</comment>
<evidence type="ECO:0008006" key="4">
    <source>
        <dbReference type="Google" id="ProtNLM"/>
    </source>
</evidence>